<feature type="compositionally biased region" description="Low complexity" evidence="1">
    <location>
        <begin position="139"/>
        <end position="165"/>
    </location>
</feature>
<evidence type="ECO:0000313" key="4">
    <source>
        <dbReference type="Proteomes" id="UP000291591"/>
    </source>
</evidence>
<dbReference type="InterPro" id="IPR038468">
    <property type="entry name" value="MmpS_C"/>
</dbReference>
<accession>A0A4Q7URX0</accession>
<proteinExistence type="predicted"/>
<organism evidence="3 4">
    <name type="scientific">Pseudonocardia sediminis</name>
    <dbReference type="NCBI Taxonomy" id="1397368"/>
    <lineage>
        <taxon>Bacteria</taxon>
        <taxon>Bacillati</taxon>
        <taxon>Actinomycetota</taxon>
        <taxon>Actinomycetes</taxon>
        <taxon>Pseudonocardiales</taxon>
        <taxon>Pseudonocardiaceae</taxon>
        <taxon>Pseudonocardia</taxon>
    </lineage>
</organism>
<dbReference type="RefSeq" id="WP_207223411.1">
    <property type="nucleotide sequence ID" value="NZ_SHKL01000001.1"/>
</dbReference>
<evidence type="ECO:0008006" key="5">
    <source>
        <dbReference type="Google" id="ProtNLM"/>
    </source>
</evidence>
<evidence type="ECO:0000256" key="1">
    <source>
        <dbReference type="SAM" id="MobiDB-lite"/>
    </source>
</evidence>
<feature type="compositionally biased region" description="Polar residues" evidence="1">
    <location>
        <begin position="1"/>
        <end position="20"/>
    </location>
</feature>
<dbReference type="AlphaFoldDB" id="A0A4Q7URX0"/>
<feature type="compositionally biased region" description="Basic and acidic residues" evidence="1">
    <location>
        <begin position="21"/>
        <end position="35"/>
    </location>
</feature>
<feature type="transmembrane region" description="Helical" evidence="2">
    <location>
        <begin position="199"/>
        <end position="216"/>
    </location>
</feature>
<feature type="transmembrane region" description="Helical" evidence="2">
    <location>
        <begin position="252"/>
        <end position="278"/>
    </location>
</feature>
<sequence length="413" mass="42491">MTTPETPYGQPQNTTPPQSQDYRHAAPEQPVHDRAGYPQQYGRPQYGEQQYGRQTYGRHGQAPQQGYGQPQAYGQPSGPHAFGPQGPGQPSAGYPRPAGQSGPPRIPGHAGPQQRVPGNTGPQQVPGQYGAPIGDDRSGYPQAPGYAAAPQQTATAAAQQAPAYARDAREIPVQANYGQPAGLPAHPAAAVALTAPKNGLGIAALCLGIVGMLFGLVPFTGFVAFALGAIGAILGLVGFSRARKRVATNLKTAVSGTILSLIAIALGIWGMVIVFTGLNQLATDLNNIPSASAPVTTGDGVAVPADVTTPASAGKRTYQLEVTGDAKKMMVAYGTDSATSSASDYQSLPWRKTVETNGDYAYASVTATSNGPGSITCTITDTATGQVMASKTAKSLDDSEYASANVSCNSMGY</sequence>
<feature type="region of interest" description="Disordered" evidence="1">
    <location>
        <begin position="1"/>
        <end position="165"/>
    </location>
</feature>
<reference evidence="3 4" key="1">
    <citation type="submission" date="2019-02" db="EMBL/GenBank/DDBJ databases">
        <title>Sequencing the genomes of 1000 actinobacteria strains.</title>
        <authorList>
            <person name="Klenk H.-P."/>
        </authorList>
    </citation>
    <scope>NUCLEOTIDE SEQUENCE [LARGE SCALE GENOMIC DNA]</scope>
    <source>
        <strain evidence="3 4">DSM 45779</strain>
    </source>
</reference>
<keyword evidence="2" id="KW-0472">Membrane</keyword>
<feature type="transmembrane region" description="Helical" evidence="2">
    <location>
        <begin position="222"/>
        <end position="240"/>
    </location>
</feature>
<feature type="compositionally biased region" description="Low complexity" evidence="1">
    <location>
        <begin position="60"/>
        <end position="79"/>
    </location>
</feature>
<comment type="caution">
    <text evidence="3">The sequence shown here is derived from an EMBL/GenBank/DDBJ whole genome shotgun (WGS) entry which is preliminary data.</text>
</comment>
<dbReference type="EMBL" id="SHKL01000001">
    <property type="protein sequence ID" value="RZT83704.1"/>
    <property type="molecule type" value="Genomic_DNA"/>
</dbReference>
<dbReference type="Gene3D" id="2.60.40.2880">
    <property type="entry name" value="MmpS1-5, C-terminal soluble domain"/>
    <property type="match status" value="1"/>
</dbReference>
<keyword evidence="2" id="KW-0812">Transmembrane</keyword>
<keyword evidence="4" id="KW-1185">Reference proteome</keyword>
<feature type="compositionally biased region" description="Polar residues" evidence="1">
    <location>
        <begin position="116"/>
        <end position="126"/>
    </location>
</feature>
<evidence type="ECO:0000313" key="3">
    <source>
        <dbReference type="EMBL" id="RZT83704.1"/>
    </source>
</evidence>
<name>A0A4Q7URX0_PSEST</name>
<keyword evidence="2" id="KW-1133">Transmembrane helix</keyword>
<protein>
    <recommendedName>
        <fullName evidence="5">MmpS family membrane protein</fullName>
    </recommendedName>
</protein>
<dbReference type="Proteomes" id="UP000291591">
    <property type="component" value="Unassembled WGS sequence"/>
</dbReference>
<gene>
    <name evidence="3" type="ORF">EV383_0519</name>
</gene>
<evidence type="ECO:0000256" key="2">
    <source>
        <dbReference type="SAM" id="Phobius"/>
    </source>
</evidence>